<evidence type="ECO:0000256" key="4">
    <source>
        <dbReference type="ARBA" id="ARBA00022490"/>
    </source>
</evidence>
<keyword evidence="7" id="KW-1185">Reference proteome</keyword>
<sequence length="176" mass="20089">MTRDYIKKQKPPLNSERLEQLALHYAGRYATTQAKLGAYLQRKIRECGWDGERAPDVVSLVARFADLRYVDDAAFAAMRTASLGRRGYGMRRVEEDLRAAGIAEDEREVARQQAAQERWRAAETFARKRRIGPFSTEAADRELQKKQIGAFLRAGHDFELARRFVSAQPGEVLTEE</sequence>
<evidence type="ECO:0000259" key="5">
    <source>
        <dbReference type="Pfam" id="PF02631"/>
    </source>
</evidence>
<evidence type="ECO:0000256" key="2">
    <source>
        <dbReference type="ARBA" id="ARBA00009695"/>
    </source>
</evidence>
<evidence type="ECO:0000256" key="1">
    <source>
        <dbReference type="ARBA" id="ARBA00004496"/>
    </source>
</evidence>
<dbReference type="Pfam" id="PF02631">
    <property type="entry name" value="RecX_HTH2"/>
    <property type="match status" value="1"/>
</dbReference>
<comment type="caution">
    <text evidence="6">The sequence shown here is derived from an EMBL/GenBank/DDBJ whole genome shotgun (WGS) entry which is preliminary data.</text>
</comment>
<name>A0A840HT04_9SPHN</name>
<reference evidence="6 7" key="1">
    <citation type="submission" date="2020-08" db="EMBL/GenBank/DDBJ databases">
        <title>Genomic Encyclopedia of Type Strains, Phase IV (KMG-IV): sequencing the most valuable type-strain genomes for metagenomic binning, comparative biology and taxonomic classification.</title>
        <authorList>
            <person name="Goeker M."/>
        </authorList>
    </citation>
    <scope>NUCLEOTIDE SEQUENCE [LARGE SCALE GENOMIC DNA]</scope>
    <source>
        <strain evidence="6 7">DSM 7465</strain>
    </source>
</reference>
<evidence type="ECO:0000313" key="7">
    <source>
        <dbReference type="Proteomes" id="UP000575068"/>
    </source>
</evidence>
<protein>
    <recommendedName>
        <fullName evidence="3">Regulatory protein RecX</fullName>
    </recommendedName>
</protein>
<keyword evidence="4" id="KW-0963">Cytoplasm</keyword>
<comment type="subcellular location">
    <subcellularLocation>
        <location evidence="1">Cytoplasm</location>
    </subcellularLocation>
</comment>
<proteinExistence type="inferred from homology"/>
<dbReference type="InterPro" id="IPR053924">
    <property type="entry name" value="RecX_HTH_2nd"/>
</dbReference>
<gene>
    <name evidence="6" type="ORF">HNQ99_001439</name>
</gene>
<dbReference type="RefSeq" id="WP_322790335.1">
    <property type="nucleotide sequence ID" value="NZ_JACHOV010000004.1"/>
</dbReference>
<dbReference type="GO" id="GO:0005737">
    <property type="term" value="C:cytoplasm"/>
    <property type="evidence" value="ECO:0007669"/>
    <property type="project" value="UniProtKB-SubCell"/>
</dbReference>
<feature type="domain" description="RecX second three-helical" evidence="5">
    <location>
        <begin position="71"/>
        <end position="108"/>
    </location>
</feature>
<accession>A0A840HT04</accession>
<dbReference type="Proteomes" id="UP000575068">
    <property type="component" value="Unassembled WGS sequence"/>
</dbReference>
<comment type="similarity">
    <text evidence="2">Belongs to the RecX family.</text>
</comment>
<evidence type="ECO:0000256" key="3">
    <source>
        <dbReference type="ARBA" id="ARBA00018111"/>
    </source>
</evidence>
<organism evidence="6 7">
    <name type="scientific">Rhizorhapis suberifaciens</name>
    <name type="common">corky root of lettuce</name>
    <dbReference type="NCBI Taxonomy" id="13656"/>
    <lineage>
        <taxon>Bacteria</taxon>
        <taxon>Pseudomonadati</taxon>
        <taxon>Pseudomonadota</taxon>
        <taxon>Alphaproteobacteria</taxon>
        <taxon>Sphingomonadales</taxon>
        <taxon>Sphingomonadaceae</taxon>
        <taxon>Rhizorhapis</taxon>
    </lineage>
</organism>
<evidence type="ECO:0000313" key="6">
    <source>
        <dbReference type="EMBL" id="MBB4641135.1"/>
    </source>
</evidence>
<dbReference type="EMBL" id="JACHOV010000004">
    <property type="protein sequence ID" value="MBB4641135.1"/>
    <property type="molecule type" value="Genomic_DNA"/>
</dbReference>
<dbReference type="AlphaFoldDB" id="A0A840HT04"/>